<feature type="domain" description="Response regulatory" evidence="3">
    <location>
        <begin position="6"/>
        <end position="125"/>
    </location>
</feature>
<dbReference type="RefSeq" id="WP_124903785.1">
    <property type="nucleotide sequence ID" value="NZ_RQJP01000001.1"/>
</dbReference>
<dbReference type="PROSITE" id="PS50110">
    <property type="entry name" value="RESPONSE_REGULATORY"/>
    <property type="match status" value="1"/>
</dbReference>
<proteinExistence type="predicted"/>
<dbReference type="PANTHER" id="PTHR44591">
    <property type="entry name" value="STRESS RESPONSE REGULATOR PROTEIN 1"/>
    <property type="match status" value="1"/>
</dbReference>
<dbReference type="SMART" id="SM00448">
    <property type="entry name" value="REC"/>
    <property type="match status" value="1"/>
</dbReference>
<gene>
    <name evidence="4" type="ORF">EHT87_03205</name>
</gene>
<comment type="caution">
    <text evidence="4">The sequence shown here is derived from an EMBL/GenBank/DDBJ whole genome shotgun (WGS) entry which is preliminary data.</text>
</comment>
<evidence type="ECO:0000259" key="3">
    <source>
        <dbReference type="PROSITE" id="PS50110"/>
    </source>
</evidence>
<keyword evidence="5" id="KW-1185">Reference proteome</keyword>
<reference evidence="4 5" key="1">
    <citation type="submission" date="2018-11" db="EMBL/GenBank/DDBJ databases">
        <authorList>
            <person name="Zhou Z."/>
            <person name="Wang G."/>
        </authorList>
    </citation>
    <scope>NUCLEOTIDE SEQUENCE [LARGE SCALE GENOMIC DNA]</scope>
    <source>
        <strain evidence="4 5">KCTC42998</strain>
    </source>
</reference>
<dbReference type="Proteomes" id="UP000274271">
    <property type="component" value="Unassembled WGS sequence"/>
</dbReference>
<dbReference type="InterPro" id="IPR011006">
    <property type="entry name" value="CheY-like_superfamily"/>
</dbReference>
<dbReference type="GO" id="GO:0000160">
    <property type="term" value="P:phosphorelay signal transduction system"/>
    <property type="evidence" value="ECO:0007669"/>
    <property type="project" value="InterPro"/>
</dbReference>
<dbReference type="OrthoDB" id="9794815at2"/>
<evidence type="ECO:0000256" key="2">
    <source>
        <dbReference type="PROSITE-ProRule" id="PRU00169"/>
    </source>
</evidence>
<organism evidence="4 5">
    <name type="scientific">Larkinella knui</name>
    <dbReference type="NCBI Taxonomy" id="2025310"/>
    <lineage>
        <taxon>Bacteria</taxon>
        <taxon>Pseudomonadati</taxon>
        <taxon>Bacteroidota</taxon>
        <taxon>Cytophagia</taxon>
        <taxon>Cytophagales</taxon>
        <taxon>Spirosomataceae</taxon>
        <taxon>Larkinella</taxon>
    </lineage>
</organism>
<dbReference type="PANTHER" id="PTHR44591:SF3">
    <property type="entry name" value="RESPONSE REGULATORY DOMAIN-CONTAINING PROTEIN"/>
    <property type="match status" value="1"/>
</dbReference>
<evidence type="ECO:0000313" key="4">
    <source>
        <dbReference type="EMBL" id="RRB17305.1"/>
    </source>
</evidence>
<accession>A0A3P1CVG7</accession>
<dbReference type="InterPro" id="IPR001789">
    <property type="entry name" value="Sig_transdc_resp-reg_receiver"/>
</dbReference>
<protein>
    <submittedName>
        <fullName evidence="4">Response regulator</fullName>
    </submittedName>
</protein>
<sequence length="131" mass="14853">MLENPKIWLVDDDQNIIDVVERAFEKQQLSCHISVFKGAGEIISILQSSSPPTLMMIDYSMPGMDGVALIEWLKQNPDTRTLKVLLFSQFMSKDLIEKAQKLGVYEVAVKPFSFTDWCVLARDLCLAGHFD</sequence>
<dbReference type="InterPro" id="IPR050595">
    <property type="entry name" value="Bact_response_regulator"/>
</dbReference>
<dbReference type="EMBL" id="RQJP01000001">
    <property type="protein sequence ID" value="RRB17305.1"/>
    <property type="molecule type" value="Genomic_DNA"/>
</dbReference>
<dbReference type="Gene3D" id="3.40.50.2300">
    <property type="match status" value="1"/>
</dbReference>
<feature type="modified residue" description="4-aspartylphosphate" evidence="2">
    <location>
        <position position="58"/>
    </location>
</feature>
<dbReference type="SUPFAM" id="SSF52172">
    <property type="entry name" value="CheY-like"/>
    <property type="match status" value="1"/>
</dbReference>
<evidence type="ECO:0000256" key="1">
    <source>
        <dbReference type="ARBA" id="ARBA00022553"/>
    </source>
</evidence>
<keyword evidence="1 2" id="KW-0597">Phosphoprotein</keyword>
<evidence type="ECO:0000313" key="5">
    <source>
        <dbReference type="Proteomes" id="UP000274271"/>
    </source>
</evidence>
<name>A0A3P1CVG7_9BACT</name>
<dbReference type="Pfam" id="PF00072">
    <property type="entry name" value="Response_reg"/>
    <property type="match status" value="1"/>
</dbReference>
<dbReference type="AlphaFoldDB" id="A0A3P1CVG7"/>